<dbReference type="Proteomes" id="UP000092461">
    <property type="component" value="Unassembled WGS sequence"/>
</dbReference>
<dbReference type="AlphaFoldDB" id="A0A1B0CNI5"/>
<dbReference type="EnsemblMetazoa" id="LLOJ006307-RA">
    <property type="protein sequence ID" value="LLOJ006307-PA"/>
    <property type="gene ID" value="LLOJ006307"/>
</dbReference>
<dbReference type="VEuPathDB" id="VectorBase:LLOJ006307"/>
<protein>
    <submittedName>
        <fullName evidence="1">Uncharacterized protein</fullName>
    </submittedName>
</protein>
<proteinExistence type="predicted"/>
<dbReference type="EMBL" id="AJWK01020382">
    <property type="status" value="NOT_ANNOTATED_CDS"/>
    <property type="molecule type" value="Genomic_DNA"/>
</dbReference>
<sequence>MAFNESSPTFRRATVGYHEQHCIADDIFNSGGICIDMVGTNSCEMATNERNCSALSWPETGCNENEL</sequence>
<name>A0A1B0CNI5_LUTLO</name>
<evidence type="ECO:0000313" key="2">
    <source>
        <dbReference type="Proteomes" id="UP000092461"/>
    </source>
</evidence>
<reference evidence="1" key="1">
    <citation type="submission" date="2020-05" db="UniProtKB">
        <authorList>
            <consortium name="EnsemblMetazoa"/>
        </authorList>
    </citation>
    <scope>IDENTIFICATION</scope>
    <source>
        <strain evidence="1">Jacobina</strain>
    </source>
</reference>
<accession>A0A1B0CNI5</accession>
<evidence type="ECO:0000313" key="1">
    <source>
        <dbReference type="EnsemblMetazoa" id="LLOJ006307-PA"/>
    </source>
</evidence>
<organism evidence="1 2">
    <name type="scientific">Lutzomyia longipalpis</name>
    <name type="common">Sand fly</name>
    <dbReference type="NCBI Taxonomy" id="7200"/>
    <lineage>
        <taxon>Eukaryota</taxon>
        <taxon>Metazoa</taxon>
        <taxon>Ecdysozoa</taxon>
        <taxon>Arthropoda</taxon>
        <taxon>Hexapoda</taxon>
        <taxon>Insecta</taxon>
        <taxon>Pterygota</taxon>
        <taxon>Neoptera</taxon>
        <taxon>Endopterygota</taxon>
        <taxon>Diptera</taxon>
        <taxon>Nematocera</taxon>
        <taxon>Psychodoidea</taxon>
        <taxon>Psychodidae</taxon>
        <taxon>Lutzomyia</taxon>
        <taxon>Lutzomyia</taxon>
    </lineage>
</organism>
<keyword evidence="2" id="KW-1185">Reference proteome</keyword>